<dbReference type="Pfam" id="PF22481">
    <property type="entry name" value="DUF6985"/>
    <property type="match status" value="1"/>
</dbReference>
<evidence type="ECO:0000313" key="2">
    <source>
        <dbReference type="EMBL" id="BCA29095.1"/>
    </source>
</evidence>
<name>A0A679GG94_9GAMM</name>
<dbReference type="InterPro" id="IPR054254">
    <property type="entry name" value="DUF6985"/>
</dbReference>
<dbReference type="AlphaFoldDB" id="A0A679GG94"/>
<feature type="domain" description="DUF6985" evidence="1">
    <location>
        <begin position="9"/>
        <end position="156"/>
    </location>
</feature>
<evidence type="ECO:0000313" key="3">
    <source>
        <dbReference type="Proteomes" id="UP000501237"/>
    </source>
</evidence>
<dbReference type="Proteomes" id="UP000501237">
    <property type="component" value="Chromosome"/>
</dbReference>
<dbReference type="EMBL" id="AP022642">
    <property type="protein sequence ID" value="BCA29095.1"/>
    <property type="molecule type" value="Genomic_DNA"/>
</dbReference>
<accession>A0A679GG94</accession>
<organism evidence="2 3">
    <name type="scientific">Metapseudomonas otitidis</name>
    <dbReference type="NCBI Taxonomy" id="319939"/>
    <lineage>
        <taxon>Bacteria</taxon>
        <taxon>Pseudomonadati</taxon>
        <taxon>Pseudomonadota</taxon>
        <taxon>Gammaproteobacteria</taxon>
        <taxon>Pseudomonadales</taxon>
        <taxon>Pseudomonadaceae</taxon>
        <taxon>Metapseudomonas</taxon>
    </lineage>
</organism>
<proteinExistence type="predicted"/>
<dbReference type="KEGG" id="poj:PtoMrB4_30720"/>
<dbReference type="GeneID" id="57398287"/>
<gene>
    <name evidence="2" type="ORF">PtoMrB4_30720</name>
</gene>
<evidence type="ECO:0000259" key="1">
    <source>
        <dbReference type="Pfam" id="PF22481"/>
    </source>
</evidence>
<protein>
    <recommendedName>
        <fullName evidence="1">DUF6985 domain-containing protein</fullName>
    </recommendedName>
</protein>
<sequence length="160" mass="17963">MEIVLDEDFGELRFDGVWTGSCEVVIFQERSEVELVVQTFDDNPISETQRLSYREFLLDSAFICSSVEEAVFNYYNDRLSEFRECLDACEVNEKAPQVSSVGDMGKLVTLIGIKVMYPFDPGVRQIGFIFDAVFDSQLGVGVLVTNGSVEAVEVQDFLLS</sequence>
<reference evidence="2 3" key="1">
    <citation type="journal article" date="2020" name="Microbiol. Resour. Announc.">
        <title>Complete genome sequence of Pseudomonas otitidis strain MrB4, isolated from Lake Biwa in Japan.</title>
        <authorList>
            <person name="Miyazaki K."/>
            <person name="Hase E."/>
            <person name="Maruya T."/>
        </authorList>
    </citation>
    <scope>NUCLEOTIDE SEQUENCE [LARGE SCALE GENOMIC DNA]</scope>
    <source>
        <strain evidence="2 3">MrB4</strain>
    </source>
</reference>
<dbReference type="RefSeq" id="WP_142008788.1">
    <property type="nucleotide sequence ID" value="NZ_AP022642.1"/>
</dbReference>